<proteinExistence type="predicted"/>
<evidence type="ECO:0000313" key="2">
    <source>
        <dbReference type="EMBL" id="RAV20194.1"/>
    </source>
</evidence>
<sequence>MSDNEITSENLSKISVTFSILGYGLALLALEKADSENKDKKSMSAALNRLLKNSPVSAGPFQSPPAAEPDITPRKNQKGRR</sequence>
<name>A0A329MK58_9BACL</name>
<organism evidence="2 3">
    <name type="scientific">Paenibacillus contaminans</name>
    <dbReference type="NCBI Taxonomy" id="450362"/>
    <lineage>
        <taxon>Bacteria</taxon>
        <taxon>Bacillati</taxon>
        <taxon>Bacillota</taxon>
        <taxon>Bacilli</taxon>
        <taxon>Bacillales</taxon>
        <taxon>Paenibacillaceae</taxon>
        <taxon>Paenibacillus</taxon>
    </lineage>
</organism>
<evidence type="ECO:0000256" key="1">
    <source>
        <dbReference type="SAM" id="MobiDB-lite"/>
    </source>
</evidence>
<dbReference type="EMBL" id="QMFB01000009">
    <property type="protein sequence ID" value="RAV20194.1"/>
    <property type="molecule type" value="Genomic_DNA"/>
</dbReference>
<keyword evidence="3" id="KW-1185">Reference proteome</keyword>
<reference evidence="2 3" key="1">
    <citation type="journal article" date="2009" name="Int. J. Syst. Evol. Microbiol.">
        <title>Paenibacillus contaminans sp. nov., isolated from a contaminated laboratory plate.</title>
        <authorList>
            <person name="Chou J.H."/>
            <person name="Lee J.H."/>
            <person name="Lin M.C."/>
            <person name="Chang P.S."/>
            <person name="Arun A.B."/>
            <person name="Young C.C."/>
            <person name="Chen W.M."/>
        </authorList>
    </citation>
    <scope>NUCLEOTIDE SEQUENCE [LARGE SCALE GENOMIC DNA]</scope>
    <source>
        <strain evidence="2 3">CKOBP-6</strain>
    </source>
</reference>
<dbReference type="RefSeq" id="WP_113032091.1">
    <property type="nucleotide sequence ID" value="NZ_QMFB01000009.1"/>
</dbReference>
<gene>
    <name evidence="2" type="ORF">DQG23_17170</name>
</gene>
<feature type="region of interest" description="Disordered" evidence="1">
    <location>
        <begin position="54"/>
        <end position="81"/>
    </location>
</feature>
<comment type="caution">
    <text evidence="2">The sequence shown here is derived from an EMBL/GenBank/DDBJ whole genome shotgun (WGS) entry which is preliminary data.</text>
</comment>
<dbReference type="Proteomes" id="UP000250369">
    <property type="component" value="Unassembled WGS sequence"/>
</dbReference>
<protein>
    <submittedName>
        <fullName evidence="2">Uncharacterized protein</fullName>
    </submittedName>
</protein>
<accession>A0A329MK58</accession>
<evidence type="ECO:0000313" key="3">
    <source>
        <dbReference type="Proteomes" id="UP000250369"/>
    </source>
</evidence>
<dbReference type="AlphaFoldDB" id="A0A329MK58"/>